<dbReference type="AlphaFoldDB" id="A0AAC9LPA4"/>
<gene>
    <name evidence="1" type="ORF">BWR22_08620</name>
</gene>
<organism evidence="1 2">
    <name type="scientific">Lacinutrix venerupis</name>
    <dbReference type="NCBI Taxonomy" id="1486034"/>
    <lineage>
        <taxon>Bacteria</taxon>
        <taxon>Pseudomonadati</taxon>
        <taxon>Bacteroidota</taxon>
        <taxon>Flavobacteriia</taxon>
        <taxon>Flavobacteriales</taxon>
        <taxon>Flavobacteriaceae</taxon>
        <taxon>Lacinutrix</taxon>
    </lineage>
</organism>
<sequence>MGLTTVTAIEKKEKSLNEVKQLENRISNYNFIEPIQFIERGVEFLIFADGSFDFNTNLESNHSNYDDYYRKTNTKRSAINRTFGAPGTQVSYSTPRSRGVIVTHDNNGKVRRIGNVFVNYTRNGQVKRLGSVYMKYNRNGLLTQVGALKLKYNRHGQLIKTIGQVNFNNTNYYNIPTQQNNNSGNNWNSNNGHYYYRNNEKAIKLKS</sequence>
<dbReference type="KEGG" id="lvn:BWR22_08620"/>
<proteinExistence type="predicted"/>
<accession>A0AAC9LPA4</accession>
<reference evidence="1 2" key="1">
    <citation type="submission" date="2017-01" db="EMBL/GenBank/DDBJ databases">
        <title>Complete genome of Lacinutrix venerupis DOK2-8 isolated from seawater in Dokdo.</title>
        <authorList>
            <person name="Chi W.-J."/>
            <person name="Kim J.H."/>
        </authorList>
    </citation>
    <scope>NUCLEOTIDE SEQUENCE [LARGE SCALE GENOMIC DNA]</scope>
    <source>
        <strain evidence="1 2">DOK2-8</strain>
    </source>
</reference>
<protein>
    <submittedName>
        <fullName evidence="1">Uncharacterized protein</fullName>
    </submittedName>
</protein>
<dbReference type="Proteomes" id="UP000187506">
    <property type="component" value="Chromosome"/>
</dbReference>
<keyword evidence="2" id="KW-1185">Reference proteome</keyword>
<evidence type="ECO:0000313" key="2">
    <source>
        <dbReference type="Proteomes" id="UP000187506"/>
    </source>
</evidence>
<name>A0AAC9LPA4_9FLAO</name>
<evidence type="ECO:0000313" key="1">
    <source>
        <dbReference type="EMBL" id="APY00377.1"/>
    </source>
</evidence>
<dbReference type="EMBL" id="CP019352">
    <property type="protein sequence ID" value="APY00377.1"/>
    <property type="molecule type" value="Genomic_DNA"/>
</dbReference>